<proteinExistence type="predicted"/>
<dbReference type="OrthoDB" id="4802432at2759"/>
<dbReference type="Gene3D" id="1.20.1280.50">
    <property type="match status" value="1"/>
</dbReference>
<dbReference type="PhylomeDB" id="A0A0A2L770"/>
<dbReference type="OMA" id="DAWEYTW"/>
<dbReference type="HOGENOM" id="CLU_547575_0_0_1"/>
<dbReference type="SUPFAM" id="SSF81383">
    <property type="entry name" value="F-box domain"/>
    <property type="match status" value="1"/>
</dbReference>
<reference evidence="2 3" key="1">
    <citation type="journal article" date="2015" name="Mol. Plant Microbe Interact.">
        <title>Genome, transcriptome, and functional analyses of Penicillium expansum provide new insights into secondary metabolism and pathogenicity.</title>
        <authorList>
            <person name="Ballester A.R."/>
            <person name="Marcet-Houben M."/>
            <person name="Levin E."/>
            <person name="Sela N."/>
            <person name="Selma-Lazaro C."/>
            <person name="Carmona L."/>
            <person name="Wisniewski M."/>
            <person name="Droby S."/>
            <person name="Gonzalez-Candelas L."/>
            <person name="Gabaldon T."/>
        </authorList>
    </citation>
    <scope>NUCLEOTIDE SEQUENCE [LARGE SCALE GENOMIC DNA]</scope>
    <source>
        <strain evidence="2 3">PHI-1</strain>
    </source>
</reference>
<evidence type="ECO:0000313" key="3">
    <source>
        <dbReference type="Proteomes" id="UP000030104"/>
    </source>
</evidence>
<dbReference type="CDD" id="cd09917">
    <property type="entry name" value="F-box_SF"/>
    <property type="match status" value="1"/>
</dbReference>
<dbReference type="STRING" id="40296.A0A0A2L770"/>
<evidence type="ECO:0000259" key="1">
    <source>
        <dbReference type="Pfam" id="PF12937"/>
    </source>
</evidence>
<dbReference type="InterPro" id="IPR001810">
    <property type="entry name" value="F-box_dom"/>
</dbReference>
<name>A0A0A2L770_PENIT</name>
<sequence length="498" mass="57403">MTVTLPLELLLQIAKHLKNDETSLAPCTSVCRSWQAAFEPFLYSNIAVYCGTHKQKGQRGISLTQFQKLTSGDGAIRQTWVRTLEYDILTPYEILDWTTRKEIGNSKDYCVDNYIRKANDLAFQNAMVMLFQVLRPWDQSGRLKIYLYLRGYRFNPAPEPYTQQSDIAGEYRWNYTNGHKFSIPPYRAQFINEISDLASIPCIEKLSFLNRDPSWDQHHQISTGAVQTILQCCPRISELELDLDEWVRPDHLGYIQARRAALSSLIGSTPRSLRVLHYEGNADAPWKPAMPPLNVIPSGVDSMSSNLRDLSVHLRELKLMNTTIAYDFLCPLDKEGKPEPGSLHLNWPNLEILELESVPPWLPSGEPTFHNTPEAQAEIDNVEDWEDVICDAEAGWGWPELRTEEHFHRLLISLGYAARRMPRLKTMKFELESHHKFNLHLRNTVDEIIFGWKCHPGYQPDSRVAKAWNFTLDDVRTDFGYEVESFVVLRSWPPDTPI</sequence>
<dbReference type="AlphaFoldDB" id="A0A0A2L770"/>
<evidence type="ECO:0000313" key="2">
    <source>
        <dbReference type="EMBL" id="KGO75011.1"/>
    </source>
</evidence>
<gene>
    <name evidence="2" type="ORF">PITC_032490</name>
</gene>
<feature type="domain" description="F-box" evidence="1">
    <location>
        <begin position="4"/>
        <end position="46"/>
    </location>
</feature>
<comment type="caution">
    <text evidence="2">The sequence shown here is derived from an EMBL/GenBank/DDBJ whole genome shotgun (WGS) entry which is preliminary data.</text>
</comment>
<dbReference type="InterPro" id="IPR036047">
    <property type="entry name" value="F-box-like_dom_sf"/>
</dbReference>
<dbReference type="Pfam" id="PF12937">
    <property type="entry name" value="F-box-like"/>
    <property type="match status" value="1"/>
</dbReference>
<dbReference type="Proteomes" id="UP000030104">
    <property type="component" value="Unassembled WGS sequence"/>
</dbReference>
<dbReference type="EMBL" id="JQGA01000558">
    <property type="protein sequence ID" value="KGO75011.1"/>
    <property type="molecule type" value="Genomic_DNA"/>
</dbReference>
<organism evidence="2 3">
    <name type="scientific">Penicillium italicum</name>
    <name type="common">Blue mold</name>
    <dbReference type="NCBI Taxonomy" id="40296"/>
    <lineage>
        <taxon>Eukaryota</taxon>
        <taxon>Fungi</taxon>
        <taxon>Dikarya</taxon>
        <taxon>Ascomycota</taxon>
        <taxon>Pezizomycotina</taxon>
        <taxon>Eurotiomycetes</taxon>
        <taxon>Eurotiomycetidae</taxon>
        <taxon>Eurotiales</taxon>
        <taxon>Aspergillaceae</taxon>
        <taxon>Penicillium</taxon>
    </lineage>
</organism>
<keyword evidence="3" id="KW-1185">Reference proteome</keyword>
<protein>
    <recommendedName>
        <fullName evidence="1">F-box domain-containing protein</fullName>
    </recommendedName>
</protein>
<accession>A0A0A2L770</accession>